<keyword evidence="2" id="KW-1185">Reference proteome</keyword>
<evidence type="ECO:0000313" key="1">
    <source>
        <dbReference type="EMBL" id="KRN94479.1"/>
    </source>
</evidence>
<dbReference type="EMBL" id="JQBX01000005">
    <property type="protein sequence ID" value="KRN94479.1"/>
    <property type="molecule type" value="Genomic_DNA"/>
</dbReference>
<comment type="caution">
    <text evidence="1">The sequence shown here is derived from an EMBL/GenBank/DDBJ whole genome shotgun (WGS) entry which is preliminary data.</text>
</comment>
<proteinExistence type="predicted"/>
<dbReference type="Proteomes" id="UP000051859">
    <property type="component" value="Unassembled WGS sequence"/>
</dbReference>
<gene>
    <name evidence="1" type="ORF">IV81_GL001404</name>
</gene>
<protein>
    <submittedName>
        <fullName evidence="1">Uncharacterized protein</fullName>
    </submittedName>
</protein>
<name>A0A0R2KXZ7_9LACO</name>
<dbReference type="AlphaFoldDB" id="A0A0R2KXZ7"/>
<sequence>MADRTLIDSGKFAMEFAESVSKKDVDNSKILDEAKKYLLSYLTAYYLIEDFNKIENTNFNSTDEKKFKDLSFNELMARVKQLNRY</sequence>
<organism evidence="1 2">
    <name type="scientific">Pediococcus stilesii</name>
    <dbReference type="NCBI Taxonomy" id="331679"/>
    <lineage>
        <taxon>Bacteria</taxon>
        <taxon>Bacillati</taxon>
        <taxon>Bacillota</taxon>
        <taxon>Bacilli</taxon>
        <taxon>Lactobacillales</taxon>
        <taxon>Lactobacillaceae</taxon>
        <taxon>Pediococcus</taxon>
    </lineage>
</organism>
<dbReference type="STRING" id="331679.IV81_GL001404"/>
<reference evidence="1 2" key="1">
    <citation type="journal article" date="2015" name="Genome Announc.">
        <title>Expanding the biotechnology potential of lactobacilli through comparative genomics of 213 strains and associated genera.</title>
        <authorList>
            <person name="Sun Z."/>
            <person name="Harris H.M."/>
            <person name="McCann A."/>
            <person name="Guo C."/>
            <person name="Argimon S."/>
            <person name="Zhang W."/>
            <person name="Yang X."/>
            <person name="Jeffery I.B."/>
            <person name="Cooney J.C."/>
            <person name="Kagawa T.F."/>
            <person name="Liu W."/>
            <person name="Song Y."/>
            <person name="Salvetti E."/>
            <person name="Wrobel A."/>
            <person name="Rasinkangas P."/>
            <person name="Parkhill J."/>
            <person name="Rea M.C."/>
            <person name="O'Sullivan O."/>
            <person name="Ritari J."/>
            <person name="Douillard F.P."/>
            <person name="Paul Ross R."/>
            <person name="Yang R."/>
            <person name="Briner A.E."/>
            <person name="Felis G.E."/>
            <person name="de Vos W.M."/>
            <person name="Barrangou R."/>
            <person name="Klaenhammer T.R."/>
            <person name="Caufield P.W."/>
            <person name="Cui Y."/>
            <person name="Zhang H."/>
            <person name="O'Toole P.W."/>
        </authorList>
    </citation>
    <scope>NUCLEOTIDE SEQUENCE [LARGE SCALE GENOMIC DNA]</scope>
    <source>
        <strain evidence="1 2">DSM 18001</strain>
    </source>
</reference>
<evidence type="ECO:0000313" key="2">
    <source>
        <dbReference type="Proteomes" id="UP000051859"/>
    </source>
</evidence>
<accession>A0A0R2KXZ7</accession>
<dbReference type="PATRIC" id="fig|331679.3.peg.1437"/>
<dbReference type="RefSeq" id="WP_057802274.1">
    <property type="nucleotide sequence ID" value="NZ_JQBX01000005.1"/>
</dbReference>